<protein>
    <submittedName>
        <fullName evidence="1">Uncharacterized protein</fullName>
    </submittedName>
</protein>
<dbReference type="AlphaFoldDB" id="A0AAV2AW86"/>
<evidence type="ECO:0000313" key="2">
    <source>
        <dbReference type="Proteomes" id="UP001497382"/>
    </source>
</evidence>
<keyword evidence="2" id="KW-1185">Reference proteome</keyword>
<accession>A0AAV2AW86</accession>
<gene>
    <name evidence="1" type="ORF">LARSCL_LOCUS15083</name>
</gene>
<evidence type="ECO:0000313" key="1">
    <source>
        <dbReference type="EMBL" id="CAL1287900.1"/>
    </source>
</evidence>
<reference evidence="1 2" key="1">
    <citation type="submission" date="2024-04" db="EMBL/GenBank/DDBJ databases">
        <authorList>
            <person name="Rising A."/>
            <person name="Reimegard J."/>
            <person name="Sonavane S."/>
            <person name="Akerstrom W."/>
            <person name="Nylinder S."/>
            <person name="Hedman E."/>
            <person name="Kallberg Y."/>
        </authorList>
    </citation>
    <scope>NUCLEOTIDE SEQUENCE [LARGE SCALE GENOMIC DNA]</scope>
</reference>
<organism evidence="1 2">
    <name type="scientific">Larinioides sclopetarius</name>
    <dbReference type="NCBI Taxonomy" id="280406"/>
    <lineage>
        <taxon>Eukaryota</taxon>
        <taxon>Metazoa</taxon>
        <taxon>Ecdysozoa</taxon>
        <taxon>Arthropoda</taxon>
        <taxon>Chelicerata</taxon>
        <taxon>Arachnida</taxon>
        <taxon>Araneae</taxon>
        <taxon>Araneomorphae</taxon>
        <taxon>Entelegynae</taxon>
        <taxon>Araneoidea</taxon>
        <taxon>Araneidae</taxon>
        <taxon>Larinioides</taxon>
    </lineage>
</organism>
<dbReference type="EMBL" id="CAXIEN010000223">
    <property type="protein sequence ID" value="CAL1287900.1"/>
    <property type="molecule type" value="Genomic_DNA"/>
</dbReference>
<comment type="caution">
    <text evidence="1">The sequence shown here is derived from an EMBL/GenBank/DDBJ whole genome shotgun (WGS) entry which is preliminary data.</text>
</comment>
<dbReference type="Proteomes" id="UP001497382">
    <property type="component" value="Unassembled WGS sequence"/>
</dbReference>
<name>A0AAV2AW86_9ARAC</name>
<feature type="non-terminal residue" evidence="1">
    <location>
        <position position="82"/>
    </location>
</feature>
<sequence length="82" mass="9370">MVLRQNCTGKRCFDGNSDTGERRSVFHRRFVSLFPSQHNLHSVCFPVVHKIRKVGNHCSSLSTASEVFIERWILVPSGSLIR</sequence>
<proteinExistence type="predicted"/>